<evidence type="ECO:0000313" key="5">
    <source>
        <dbReference type="Proteomes" id="UP000216052"/>
    </source>
</evidence>
<evidence type="ECO:0000256" key="2">
    <source>
        <dbReference type="PROSITE-ProRule" id="PRU00169"/>
    </source>
</evidence>
<evidence type="ECO:0000313" key="4">
    <source>
        <dbReference type="EMBL" id="XFO74363.1"/>
    </source>
</evidence>
<keyword evidence="1 2" id="KW-0597">Phosphoprotein</keyword>
<dbReference type="Gene3D" id="3.40.50.2300">
    <property type="match status" value="1"/>
</dbReference>
<gene>
    <name evidence="4" type="primary">cheY_6</name>
    <name evidence="4" type="ORF">SPACI_044730</name>
</gene>
<protein>
    <submittedName>
        <fullName evidence="4">Chemotaxis protein CheY</fullName>
    </submittedName>
</protein>
<dbReference type="PROSITE" id="PS50110">
    <property type="entry name" value="RESPONSE_REGULATORY"/>
    <property type="match status" value="1"/>
</dbReference>
<accession>A0ABZ3J7P8</accession>
<keyword evidence="5" id="KW-1185">Reference proteome</keyword>
<feature type="domain" description="Response regulatory" evidence="3">
    <location>
        <begin position="2"/>
        <end position="128"/>
    </location>
</feature>
<dbReference type="Proteomes" id="UP000216052">
    <property type="component" value="Chromosome"/>
</dbReference>
<dbReference type="Pfam" id="PF00072">
    <property type="entry name" value="Response_reg"/>
    <property type="match status" value="1"/>
</dbReference>
<name>A0ABZ3J7P8_SPOA4</name>
<evidence type="ECO:0000256" key="1">
    <source>
        <dbReference type="ARBA" id="ARBA00022553"/>
    </source>
</evidence>
<dbReference type="SMART" id="SM00448">
    <property type="entry name" value="REC"/>
    <property type="match status" value="1"/>
</dbReference>
<dbReference type="EMBL" id="CP155571">
    <property type="protein sequence ID" value="XFO74363.1"/>
    <property type="molecule type" value="Genomic_DNA"/>
</dbReference>
<dbReference type="PANTHER" id="PTHR43719:SF28">
    <property type="entry name" value="PEROXIDE STRESS-ACTIVATED HISTIDINE KINASE MAK1-RELATED"/>
    <property type="match status" value="1"/>
</dbReference>
<proteinExistence type="predicted"/>
<dbReference type="InterPro" id="IPR050956">
    <property type="entry name" value="2C_system_His_kinase"/>
</dbReference>
<dbReference type="RefSeq" id="WP_093793561.1">
    <property type="nucleotide sequence ID" value="NZ_CP155571.1"/>
</dbReference>
<sequence>MRILIAEDDLASRTFMYKFLSEYGECDLTVDGMEAIEAFMMAHSLQQPYDLICLDIMMPKVDGIKALKVIRQLEDQQNIPGDRRAKIIMTTALNDTEMVHDSFNTGCEAYAAKPIDTTKFIEVMRNLNVI</sequence>
<reference evidence="4" key="1">
    <citation type="submission" date="2024-05" db="EMBL/GenBank/DDBJ databases">
        <title>Isolation and characterization of Sporomusa carbonis sp. nov., a carboxydotrophic hydrogenogen in the genus of Sporomusa isolated from a charcoal burning pile.</title>
        <authorList>
            <person name="Boeer T."/>
            <person name="Rosenbaum F."/>
            <person name="Eysell L."/>
            <person name="Mueller V."/>
            <person name="Daniel R."/>
            <person name="Poehlein A."/>
        </authorList>
    </citation>
    <scope>NUCLEOTIDE SEQUENCE [LARGE SCALE GENOMIC DNA]</scope>
    <source>
        <strain evidence="4">DSM 3132</strain>
    </source>
</reference>
<dbReference type="InterPro" id="IPR001789">
    <property type="entry name" value="Sig_transdc_resp-reg_receiver"/>
</dbReference>
<feature type="modified residue" description="4-aspartylphosphate" evidence="2">
    <location>
        <position position="55"/>
    </location>
</feature>
<dbReference type="PANTHER" id="PTHR43719">
    <property type="entry name" value="TWO-COMPONENT HISTIDINE KINASE"/>
    <property type="match status" value="1"/>
</dbReference>
<dbReference type="InterPro" id="IPR011006">
    <property type="entry name" value="CheY-like_superfamily"/>
</dbReference>
<organism evidence="4 5">
    <name type="scientific">Sporomusa acidovorans (strain ATCC 49682 / DSM 3132 / Mol)</name>
    <dbReference type="NCBI Taxonomy" id="1123286"/>
    <lineage>
        <taxon>Bacteria</taxon>
        <taxon>Bacillati</taxon>
        <taxon>Bacillota</taxon>
        <taxon>Negativicutes</taxon>
        <taxon>Selenomonadales</taxon>
        <taxon>Sporomusaceae</taxon>
        <taxon>Sporomusa</taxon>
    </lineage>
</organism>
<evidence type="ECO:0000259" key="3">
    <source>
        <dbReference type="PROSITE" id="PS50110"/>
    </source>
</evidence>
<dbReference type="SUPFAM" id="SSF52172">
    <property type="entry name" value="CheY-like"/>
    <property type="match status" value="1"/>
</dbReference>
<dbReference type="CDD" id="cd17546">
    <property type="entry name" value="REC_hyHK_CKI1_RcsC-like"/>
    <property type="match status" value="1"/>
</dbReference>